<dbReference type="EMBL" id="MDYQ01000004">
    <property type="protein sequence ID" value="PRP89317.1"/>
    <property type="molecule type" value="Genomic_DNA"/>
</dbReference>
<keyword evidence="3" id="KW-1185">Reference proteome</keyword>
<dbReference type="PANTHER" id="PTHR45824:SF29">
    <property type="entry name" value="GH16843P"/>
    <property type="match status" value="1"/>
</dbReference>
<dbReference type="InParanoid" id="A0A2P6NZD6"/>
<dbReference type="AlphaFoldDB" id="A0A2P6NZD6"/>
<dbReference type="SUPFAM" id="SSF46938">
    <property type="entry name" value="CRAL/TRIO N-terminal domain"/>
    <property type="match status" value="1"/>
</dbReference>
<accession>A0A2P6NZD6</accession>
<organism evidence="2 3">
    <name type="scientific">Planoprotostelium fungivorum</name>
    <dbReference type="NCBI Taxonomy" id="1890364"/>
    <lineage>
        <taxon>Eukaryota</taxon>
        <taxon>Amoebozoa</taxon>
        <taxon>Evosea</taxon>
        <taxon>Variosea</taxon>
        <taxon>Cavosteliida</taxon>
        <taxon>Cavosteliaceae</taxon>
        <taxon>Planoprotostelium</taxon>
    </lineage>
</organism>
<evidence type="ECO:0000259" key="1">
    <source>
        <dbReference type="PROSITE" id="PS50191"/>
    </source>
</evidence>
<dbReference type="CDD" id="cd00170">
    <property type="entry name" value="SEC14"/>
    <property type="match status" value="1"/>
</dbReference>
<dbReference type="SMART" id="SM01100">
    <property type="entry name" value="CRAL_TRIO_N"/>
    <property type="match status" value="1"/>
</dbReference>
<evidence type="ECO:0000313" key="2">
    <source>
        <dbReference type="EMBL" id="PRP89317.1"/>
    </source>
</evidence>
<dbReference type="SMART" id="SM00516">
    <property type="entry name" value="SEC14"/>
    <property type="match status" value="1"/>
</dbReference>
<dbReference type="Proteomes" id="UP000241769">
    <property type="component" value="Unassembled WGS sequence"/>
</dbReference>
<evidence type="ECO:0000313" key="3">
    <source>
        <dbReference type="Proteomes" id="UP000241769"/>
    </source>
</evidence>
<dbReference type="Pfam" id="PF03765">
    <property type="entry name" value="CRAL_TRIO_N"/>
    <property type="match status" value="1"/>
</dbReference>
<dbReference type="InterPro" id="IPR052578">
    <property type="entry name" value="PI_Transfer_CRAL-TRIO"/>
</dbReference>
<dbReference type="PANTHER" id="PTHR45824">
    <property type="entry name" value="GH16843P"/>
    <property type="match status" value="1"/>
</dbReference>
<dbReference type="InterPro" id="IPR036273">
    <property type="entry name" value="CRAL/TRIO_N_dom_sf"/>
</dbReference>
<dbReference type="SUPFAM" id="SSF52087">
    <property type="entry name" value="CRAL/TRIO domain"/>
    <property type="match status" value="1"/>
</dbReference>
<reference evidence="2 3" key="1">
    <citation type="journal article" date="2018" name="Genome Biol. Evol.">
        <title>Multiple Roots of Fruiting Body Formation in Amoebozoa.</title>
        <authorList>
            <person name="Hillmann F."/>
            <person name="Forbes G."/>
            <person name="Novohradska S."/>
            <person name="Ferling I."/>
            <person name="Riege K."/>
            <person name="Groth M."/>
            <person name="Westermann M."/>
            <person name="Marz M."/>
            <person name="Spaller T."/>
            <person name="Winckler T."/>
            <person name="Schaap P."/>
            <person name="Glockner G."/>
        </authorList>
    </citation>
    <scope>NUCLEOTIDE SEQUENCE [LARGE SCALE GENOMIC DNA]</scope>
    <source>
        <strain evidence="2 3">Jena</strain>
    </source>
</reference>
<dbReference type="Gene3D" id="3.40.525.10">
    <property type="entry name" value="CRAL-TRIO lipid binding domain"/>
    <property type="match status" value="1"/>
</dbReference>
<dbReference type="Pfam" id="PF00650">
    <property type="entry name" value="CRAL_TRIO"/>
    <property type="match status" value="1"/>
</dbReference>
<dbReference type="PROSITE" id="PS50191">
    <property type="entry name" value="CRAL_TRIO"/>
    <property type="match status" value="1"/>
</dbReference>
<feature type="domain" description="CRAL-TRIO" evidence="1">
    <location>
        <begin position="244"/>
        <end position="397"/>
    </location>
</feature>
<protein>
    <recommendedName>
        <fullName evidence="1">CRAL-TRIO domain-containing protein</fullName>
    </recommendedName>
</protein>
<comment type="caution">
    <text evidence="2">The sequence shown here is derived from an EMBL/GenBank/DDBJ whole genome shotgun (WGS) entry which is preliminary data.</text>
</comment>
<dbReference type="InterPro" id="IPR001251">
    <property type="entry name" value="CRAL-TRIO_dom"/>
</dbReference>
<dbReference type="FunCoup" id="A0A2P6NZD6">
    <property type="interactions" value="29"/>
</dbReference>
<proteinExistence type="predicted"/>
<dbReference type="OrthoDB" id="75724at2759"/>
<dbReference type="PRINTS" id="PR00180">
    <property type="entry name" value="CRETINALDHBP"/>
</dbReference>
<gene>
    <name evidence="2" type="ORF">PROFUN_02191</name>
</gene>
<dbReference type="InterPro" id="IPR011074">
    <property type="entry name" value="CRAL/TRIO_N_dom"/>
</dbReference>
<dbReference type="GO" id="GO:0008526">
    <property type="term" value="F:phosphatidylinositol transfer activity"/>
    <property type="evidence" value="ECO:0007669"/>
    <property type="project" value="TreeGrafter"/>
</dbReference>
<name>A0A2P6NZD6_9EUKA</name>
<sequence length="420" mass="48161">MQHLLDQVERPPPHLHSVSTEIEQHGLQQIFDILGRHHHHYPFVSHLILRKHPTQPLTLSASEAPAHPLSDRDKRRHRISAREISPIKVLRGTFFRGATVAVFEQSSQIKTSTTRCESDTMHENINQLSISASDSTLKATQHAEDVAAQHTSFCHRANLTAKQIAVLEQFHKDLQPHLKEDWEAKWTNDGCLLRYLRARDYDLKKSMSMILNTLEWRRAVRPDSITAQEVDCEMKNGGKLYRSGRDKTGRPIMYLKPGYDNTGAEVKEIKIKYFIYMMEKASMAAEKIPGVEKVVWVVDYQDHKIKGGPTGVPAIKIAKEVIGIVQNHYPERLGAAFLFNAPWYWHAFWGAISPFVDETTKSKIHMMKDLKKSNPLAEVADGMQYEKVYGGESDYQWNYERDHLKEDTEFPPCSRPNGSQ</sequence>
<dbReference type="InterPro" id="IPR036865">
    <property type="entry name" value="CRAL-TRIO_dom_sf"/>
</dbReference>